<dbReference type="SUPFAM" id="SSF52402">
    <property type="entry name" value="Adenine nucleotide alpha hydrolases-like"/>
    <property type="match status" value="1"/>
</dbReference>
<sequence length="268" mass="30276">MEQRQEKFEALKRQLKELGSVAVAFSGGVDSTFLLKTAADVLGDKVVAITARSLSFPQRELDEASAFAAGQGITHLIVDSEELEIEGFSLNPKNRCYLCKTELFTKIREIAAQRGIAWVAEASNMDDNGDYRPGLQAVAELGIRSPLREVGLYKGEIRQLSRELGLPTWNKPSFACLASRFPYGGRITPERLRMIDRAEQFLLDLGIYQVRVRFHENLARIEIDEDGFELMLKREMRETVHDKLHELGFTYVALDLKGYRTGSMNETL</sequence>
<dbReference type="EC" id="2.8.1.-" evidence="2"/>
<reference evidence="2" key="1">
    <citation type="submission" date="2019-08" db="EMBL/GenBank/DDBJ databases">
        <authorList>
            <person name="Kucharzyk K."/>
            <person name="Murdoch R.W."/>
            <person name="Higgins S."/>
            <person name="Loffler F."/>
        </authorList>
    </citation>
    <scope>NUCLEOTIDE SEQUENCE</scope>
</reference>
<dbReference type="PANTHER" id="PTHR43169">
    <property type="entry name" value="EXSB FAMILY PROTEIN"/>
    <property type="match status" value="1"/>
</dbReference>
<dbReference type="Pfam" id="PF00733">
    <property type="entry name" value="Asn_synthase"/>
    <property type="match status" value="1"/>
</dbReference>
<dbReference type="NCBIfam" id="TIGR00268">
    <property type="entry name" value="ATP-dependent sacrificial sulfur transferase LarE"/>
    <property type="match status" value="1"/>
</dbReference>
<dbReference type="InterPro" id="IPR001962">
    <property type="entry name" value="Asn_synthase"/>
</dbReference>
<keyword evidence="2" id="KW-0808">Transferase</keyword>
<proteinExistence type="predicted"/>
<evidence type="ECO:0000259" key="1">
    <source>
        <dbReference type="Pfam" id="PF00733"/>
    </source>
</evidence>
<gene>
    <name evidence="2" type="primary">larE_15</name>
    <name evidence="2" type="ORF">SDC9_92789</name>
</gene>
<accession>A0A645A5H5</accession>
<dbReference type="InterPro" id="IPR014729">
    <property type="entry name" value="Rossmann-like_a/b/a_fold"/>
</dbReference>
<dbReference type="AlphaFoldDB" id="A0A645A5H5"/>
<dbReference type="PANTHER" id="PTHR43169:SF2">
    <property type="entry name" value="NAD_GMP SYNTHASE DOMAIN-CONTAINING PROTEIN"/>
    <property type="match status" value="1"/>
</dbReference>
<organism evidence="2">
    <name type="scientific">bioreactor metagenome</name>
    <dbReference type="NCBI Taxonomy" id="1076179"/>
    <lineage>
        <taxon>unclassified sequences</taxon>
        <taxon>metagenomes</taxon>
        <taxon>ecological metagenomes</taxon>
    </lineage>
</organism>
<dbReference type="GO" id="GO:0004066">
    <property type="term" value="F:asparagine synthase (glutamine-hydrolyzing) activity"/>
    <property type="evidence" value="ECO:0007669"/>
    <property type="project" value="InterPro"/>
</dbReference>
<dbReference type="Gene3D" id="3.40.50.620">
    <property type="entry name" value="HUPs"/>
    <property type="match status" value="1"/>
</dbReference>
<dbReference type="PIRSF" id="PIRSF006661">
    <property type="entry name" value="PP-lp_UCP006661"/>
    <property type="match status" value="1"/>
</dbReference>
<dbReference type="CDD" id="cd01990">
    <property type="entry name" value="LarE-like"/>
    <property type="match status" value="1"/>
</dbReference>
<dbReference type="GO" id="GO:0006529">
    <property type="term" value="P:asparagine biosynthetic process"/>
    <property type="evidence" value="ECO:0007669"/>
    <property type="project" value="InterPro"/>
</dbReference>
<name>A0A645A5H5_9ZZZZ</name>
<protein>
    <submittedName>
        <fullName evidence="2">Pyridinium-3,5-biscarboxylic acid mononucleotide sulfurtransferase</fullName>
        <ecNumber evidence="2">2.8.1.-</ecNumber>
    </submittedName>
</protein>
<dbReference type="InterPro" id="IPR052188">
    <property type="entry name" value="Ni-pincer_cofactor_biosynth"/>
</dbReference>
<dbReference type="InterPro" id="IPR005232">
    <property type="entry name" value="LarE"/>
</dbReference>
<dbReference type="GO" id="GO:0016783">
    <property type="term" value="F:sulfurtransferase activity"/>
    <property type="evidence" value="ECO:0007669"/>
    <property type="project" value="InterPro"/>
</dbReference>
<dbReference type="EMBL" id="VSSQ01011137">
    <property type="protein sequence ID" value="MPM46093.1"/>
    <property type="molecule type" value="Genomic_DNA"/>
</dbReference>
<feature type="domain" description="Asparagine synthetase" evidence="1">
    <location>
        <begin position="9"/>
        <end position="83"/>
    </location>
</feature>
<evidence type="ECO:0000313" key="2">
    <source>
        <dbReference type="EMBL" id="MPM46093.1"/>
    </source>
</evidence>
<comment type="caution">
    <text evidence="2">The sequence shown here is derived from an EMBL/GenBank/DDBJ whole genome shotgun (WGS) entry which is preliminary data.</text>
</comment>